<dbReference type="InterPro" id="IPR002081">
    <property type="entry name" value="Cryptochrome/DNA_photolyase_1"/>
</dbReference>
<dbReference type="InterPro" id="IPR005101">
    <property type="entry name" value="Cryptochr/Photolyase_FAD-bd"/>
</dbReference>
<dbReference type="InterPro" id="IPR018394">
    <property type="entry name" value="DNA_photolyase_1_CS_C"/>
</dbReference>
<feature type="site" description="Electron transfer via tryptophanyl radical" evidence="2">
    <location>
        <position position="388"/>
    </location>
</feature>
<comment type="similarity">
    <text evidence="3">Belongs to the DNA photolyase family.</text>
</comment>
<evidence type="ECO:0000313" key="5">
    <source>
        <dbReference type="Proteomes" id="UP000192775"/>
    </source>
</evidence>
<keyword evidence="1 3" id="KW-0274">FAD</keyword>
<gene>
    <name evidence="4" type="ORF">B5808_15480</name>
</gene>
<dbReference type="PRINTS" id="PR00147">
    <property type="entry name" value="DNAPHOTLYASE"/>
</dbReference>
<dbReference type="EMBL" id="CP020715">
    <property type="protein sequence ID" value="ARJ06459.1"/>
    <property type="molecule type" value="Genomic_DNA"/>
</dbReference>
<proteinExistence type="inferred from homology"/>
<dbReference type="Gene3D" id="3.40.50.620">
    <property type="entry name" value="HUPs"/>
    <property type="match status" value="1"/>
</dbReference>
<dbReference type="Proteomes" id="UP000192775">
    <property type="component" value="Chromosome"/>
</dbReference>
<feature type="site" description="Electron transfer via tryptophanyl radical" evidence="2">
    <location>
        <position position="365"/>
    </location>
</feature>
<evidence type="ECO:0000256" key="2">
    <source>
        <dbReference type="PIRSR" id="PIRSR602081-2"/>
    </source>
</evidence>
<dbReference type="PANTHER" id="PTHR11455:SF9">
    <property type="entry name" value="CRYPTOCHROME CIRCADIAN CLOCK 5 ISOFORM X1"/>
    <property type="match status" value="1"/>
</dbReference>
<feature type="site" description="Electron transfer via tryptophanyl radical" evidence="2">
    <location>
        <position position="311"/>
    </location>
</feature>
<dbReference type="Pfam" id="PF00875">
    <property type="entry name" value="DNA_photolyase"/>
    <property type="match status" value="1"/>
</dbReference>
<keyword evidence="5" id="KW-1185">Reference proteome</keyword>
<dbReference type="AlphaFoldDB" id="A0A1X9LTF5"/>
<dbReference type="Gene3D" id="1.10.579.10">
    <property type="entry name" value="DNA Cyclobutane Dipyrimidine Photolyase, subunit A, domain 3"/>
    <property type="match status" value="1"/>
</dbReference>
<protein>
    <submittedName>
        <fullName evidence="4">Deoxyribodipyrimidine photolyase</fullName>
    </submittedName>
</protein>
<evidence type="ECO:0000256" key="1">
    <source>
        <dbReference type="PIRSR" id="PIRSR602081-1"/>
    </source>
</evidence>
<feature type="binding site" evidence="1">
    <location>
        <position position="277"/>
    </location>
    <ligand>
        <name>FAD</name>
        <dbReference type="ChEBI" id="CHEBI:57692"/>
    </ligand>
</feature>
<organism evidence="4 5">
    <name type="scientific">Cnuibacter physcomitrellae</name>
    <dbReference type="NCBI Taxonomy" id="1619308"/>
    <lineage>
        <taxon>Bacteria</taxon>
        <taxon>Bacillati</taxon>
        <taxon>Actinomycetota</taxon>
        <taxon>Actinomycetes</taxon>
        <taxon>Micrococcales</taxon>
        <taxon>Microbacteriaceae</taxon>
        <taxon>Cnuibacter</taxon>
    </lineage>
</organism>
<keyword evidence="1 3" id="KW-0285">Flavoprotein</keyword>
<dbReference type="GO" id="GO:0009416">
    <property type="term" value="P:response to light stimulus"/>
    <property type="evidence" value="ECO:0007669"/>
    <property type="project" value="TreeGrafter"/>
</dbReference>
<dbReference type="KEGG" id="cphy:B5808_15480"/>
<dbReference type="PROSITE" id="PS51645">
    <property type="entry name" value="PHR_CRY_ALPHA_BETA"/>
    <property type="match status" value="1"/>
</dbReference>
<dbReference type="GO" id="GO:0003904">
    <property type="term" value="F:deoxyribodipyrimidine photo-lyase activity"/>
    <property type="evidence" value="ECO:0007669"/>
    <property type="project" value="TreeGrafter"/>
</dbReference>
<dbReference type="SUPFAM" id="SSF48173">
    <property type="entry name" value="Cryptochrome/photolyase FAD-binding domain"/>
    <property type="match status" value="1"/>
</dbReference>
<dbReference type="RefSeq" id="WP_085020597.1">
    <property type="nucleotide sequence ID" value="NZ_BMHD01000001.1"/>
</dbReference>
<name>A0A1X9LTF5_9MICO</name>
<accession>A0A1X9LTF5</accession>
<dbReference type="Pfam" id="PF03441">
    <property type="entry name" value="FAD_binding_7"/>
    <property type="match status" value="1"/>
</dbReference>
<dbReference type="InterPro" id="IPR014729">
    <property type="entry name" value="Rossmann-like_a/b/a_fold"/>
</dbReference>
<feature type="binding site" evidence="1">
    <location>
        <begin position="378"/>
        <end position="380"/>
    </location>
    <ligand>
        <name>FAD</name>
        <dbReference type="ChEBI" id="CHEBI:57692"/>
    </ligand>
</feature>
<keyword evidence="4" id="KW-0456">Lyase</keyword>
<evidence type="ECO:0000256" key="3">
    <source>
        <dbReference type="RuleBase" id="RU004182"/>
    </source>
</evidence>
<dbReference type="GO" id="GO:0006950">
    <property type="term" value="P:response to stress"/>
    <property type="evidence" value="ECO:0007669"/>
    <property type="project" value="UniProtKB-ARBA"/>
</dbReference>
<dbReference type="GO" id="GO:0006139">
    <property type="term" value="P:nucleobase-containing compound metabolic process"/>
    <property type="evidence" value="ECO:0007669"/>
    <property type="project" value="UniProtKB-ARBA"/>
</dbReference>
<sequence>MTEPTSVVWFRDDLRVHDNPALHEAVERGGPIVCLYVLDEESPRIRPLGGASRWWLHHSLEALASSLAELGLSLTLRRGPAEEVVSEVVDETSATAVFWNRRYGEPEREVDAALKSALRERGIEVKSFQGSLLHEPWTVLTGQGTPYRVFTPFYRSCLAQQAPRLPLPAPHDGLHHRRLPSDELSGWRLLPTHPDWAGGLRERWAPGEESARATLSEWLESGGAGDYADEHDLPAEDSTSHLSPHLRWGEISPFEVWRAVSQRRSGHRAEAEGATGYLRQIIWREFGYHLLFHYPQITTENLRTEFDRFPWEAADDDRLRPWRTGRTGIPLVDAGMRELWTTGYMHNRVRLVTGSFLVKNLRIHWKTGEEWFWDTLVDADPASNALNWQWVAGSGPDAAPYFRVFNPELQATKFDPHGEYVRHWVPEHGTDDYPAPVVDLAESRRAALDAYATIR</sequence>
<dbReference type="InterPro" id="IPR036155">
    <property type="entry name" value="Crypto/Photolyase_N_sf"/>
</dbReference>
<keyword evidence="3" id="KW-0157">Chromophore</keyword>
<feature type="binding site" evidence="1">
    <location>
        <position position="227"/>
    </location>
    <ligand>
        <name>FAD</name>
        <dbReference type="ChEBI" id="CHEBI:57692"/>
    </ligand>
</feature>
<comment type="cofactor">
    <cofactor evidence="1">
        <name>FAD</name>
        <dbReference type="ChEBI" id="CHEBI:57692"/>
    </cofactor>
    <text evidence="1">Binds 1 FAD per subunit.</text>
</comment>
<dbReference type="GO" id="GO:0071949">
    <property type="term" value="F:FAD binding"/>
    <property type="evidence" value="ECO:0007669"/>
    <property type="project" value="TreeGrafter"/>
</dbReference>
<dbReference type="SUPFAM" id="SSF52425">
    <property type="entry name" value="Cryptochrome/photolyase, N-terminal domain"/>
    <property type="match status" value="1"/>
</dbReference>
<dbReference type="InterPro" id="IPR006050">
    <property type="entry name" value="DNA_photolyase_N"/>
</dbReference>
<reference evidence="4 5" key="1">
    <citation type="submission" date="2017-04" db="EMBL/GenBank/DDBJ databases">
        <authorList>
            <person name="Afonso C.L."/>
            <person name="Miller P.J."/>
            <person name="Scott M.A."/>
            <person name="Spackman E."/>
            <person name="Goraichik I."/>
            <person name="Dimitrov K.M."/>
            <person name="Suarez D.L."/>
            <person name="Swayne D.E."/>
        </authorList>
    </citation>
    <scope>NUCLEOTIDE SEQUENCE [LARGE SCALE GENOMIC DNA]</scope>
    <source>
        <strain evidence="5">XA(T)</strain>
    </source>
</reference>
<dbReference type="PANTHER" id="PTHR11455">
    <property type="entry name" value="CRYPTOCHROME"/>
    <property type="match status" value="1"/>
</dbReference>
<dbReference type="GO" id="GO:0003677">
    <property type="term" value="F:DNA binding"/>
    <property type="evidence" value="ECO:0007669"/>
    <property type="project" value="TreeGrafter"/>
</dbReference>
<dbReference type="InterPro" id="IPR036134">
    <property type="entry name" value="Crypto/Photolyase_FAD-like_sf"/>
</dbReference>
<feature type="binding site" evidence="1">
    <location>
        <begin position="239"/>
        <end position="243"/>
    </location>
    <ligand>
        <name>FAD</name>
        <dbReference type="ChEBI" id="CHEBI:57692"/>
    </ligand>
</feature>
<dbReference type="PROSITE" id="PS00394">
    <property type="entry name" value="DNA_PHOTOLYASES_1_1"/>
    <property type="match status" value="1"/>
</dbReference>
<dbReference type="STRING" id="1619308.B5808_15480"/>
<dbReference type="Gene3D" id="1.25.40.80">
    <property type="match status" value="1"/>
</dbReference>
<evidence type="ECO:0000313" key="4">
    <source>
        <dbReference type="EMBL" id="ARJ06459.1"/>
    </source>
</evidence>